<dbReference type="GO" id="GO:0046872">
    <property type="term" value="F:metal ion binding"/>
    <property type="evidence" value="ECO:0007669"/>
    <property type="project" value="UniProtKB-KW"/>
</dbReference>
<accession>A0A919CK60</accession>
<comment type="cofactor">
    <cofactor evidence="1">
        <name>Zn(2+)</name>
        <dbReference type="ChEBI" id="CHEBI:29105"/>
    </cofactor>
</comment>
<dbReference type="SUPFAM" id="SSF53187">
    <property type="entry name" value="Zn-dependent exopeptidases"/>
    <property type="match status" value="1"/>
</dbReference>
<sequence length="340" mass="36769">MRIHFFKNPQPEQFGETPAEFLKTLGGPACLFFEGRDTSRTRALVTLLHGNEPSGTLALMRWIGAGHQPAVNVVCIVASVQAAASQPAFTHRMLPGARDLNRCFKPPFDDEQGRLAEEILALLDLHHPEAVVDMHNTSGSGPAFGVCTFEDRHHDALVSLFTDTLILSNLGLGALMDISEDKYPTVTIEVGGREDAAAHELAFAGMQRYFMAEQVLSGSAPNAVTHLHDPVRLEICSGNRLAYAAVPQEGVELTLRPDIESLNFGTVSAETPLGWISGDLQSVFTAVDMTGQCAVARIVRQEGNRLYPAGPRKFFMVTNKADIALSDCLLYAVAADGQAL</sequence>
<keyword evidence="2" id="KW-0479">Metal-binding</keyword>
<dbReference type="Pfam" id="PF24827">
    <property type="entry name" value="AstE_AspA_cat"/>
    <property type="match status" value="1"/>
</dbReference>
<dbReference type="InterPro" id="IPR055438">
    <property type="entry name" value="AstE_AspA_cat"/>
</dbReference>
<proteinExistence type="predicted"/>
<dbReference type="GO" id="GO:0016788">
    <property type="term" value="F:hydrolase activity, acting on ester bonds"/>
    <property type="evidence" value="ECO:0007669"/>
    <property type="project" value="InterPro"/>
</dbReference>
<keyword evidence="3" id="KW-0378">Hydrolase</keyword>
<protein>
    <recommendedName>
        <fullName evidence="5">Succinylglutamate desuccinylase/Aspartoacylase catalytic domain-containing protein</fullName>
    </recommendedName>
</protein>
<reference evidence="6" key="1">
    <citation type="journal article" date="2014" name="Int. J. Syst. Evol. Microbiol.">
        <title>Complete genome sequence of Corynebacterium casei LMG S-19264T (=DSM 44701T), isolated from a smear-ripened cheese.</title>
        <authorList>
            <consortium name="US DOE Joint Genome Institute (JGI-PGF)"/>
            <person name="Walter F."/>
            <person name="Albersmeier A."/>
            <person name="Kalinowski J."/>
            <person name="Ruckert C."/>
        </authorList>
    </citation>
    <scope>NUCLEOTIDE SEQUENCE</scope>
    <source>
        <strain evidence="6">KCTC 23430</strain>
    </source>
</reference>
<evidence type="ECO:0000256" key="3">
    <source>
        <dbReference type="ARBA" id="ARBA00022801"/>
    </source>
</evidence>
<dbReference type="RefSeq" id="WP_189476758.1">
    <property type="nucleotide sequence ID" value="NZ_BMYM01000001.1"/>
</dbReference>
<organism evidence="6 7">
    <name type="scientific">Parahalioglobus pacificus</name>
    <dbReference type="NCBI Taxonomy" id="930806"/>
    <lineage>
        <taxon>Bacteria</taxon>
        <taxon>Pseudomonadati</taxon>
        <taxon>Pseudomonadota</taxon>
        <taxon>Gammaproteobacteria</taxon>
        <taxon>Cellvibrionales</taxon>
        <taxon>Halieaceae</taxon>
        <taxon>Parahalioglobus</taxon>
    </lineage>
</organism>
<keyword evidence="4" id="KW-0862">Zinc</keyword>
<evidence type="ECO:0000313" key="6">
    <source>
        <dbReference type="EMBL" id="GHD31605.1"/>
    </source>
</evidence>
<evidence type="ECO:0000313" key="7">
    <source>
        <dbReference type="Proteomes" id="UP000644693"/>
    </source>
</evidence>
<keyword evidence="7" id="KW-1185">Reference proteome</keyword>
<name>A0A919CK60_9GAMM</name>
<dbReference type="EMBL" id="BMYM01000001">
    <property type="protein sequence ID" value="GHD31605.1"/>
    <property type="molecule type" value="Genomic_DNA"/>
</dbReference>
<evidence type="ECO:0000256" key="1">
    <source>
        <dbReference type="ARBA" id="ARBA00001947"/>
    </source>
</evidence>
<dbReference type="AlphaFoldDB" id="A0A919CK60"/>
<comment type="caution">
    <text evidence="6">The sequence shown here is derived from an EMBL/GenBank/DDBJ whole genome shotgun (WGS) entry which is preliminary data.</text>
</comment>
<evidence type="ECO:0000256" key="4">
    <source>
        <dbReference type="ARBA" id="ARBA00022833"/>
    </source>
</evidence>
<reference evidence="6" key="2">
    <citation type="submission" date="2020-09" db="EMBL/GenBank/DDBJ databases">
        <authorList>
            <person name="Sun Q."/>
            <person name="Kim S."/>
        </authorList>
    </citation>
    <scope>NUCLEOTIDE SEQUENCE</scope>
    <source>
        <strain evidence="6">KCTC 23430</strain>
    </source>
</reference>
<evidence type="ECO:0000256" key="2">
    <source>
        <dbReference type="ARBA" id="ARBA00022723"/>
    </source>
</evidence>
<gene>
    <name evidence="6" type="ORF">GCM10007053_14830</name>
</gene>
<dbReference type="Proteomes" id="UP000644693">
    <property type="component" value="Unassembled WGS sequence"/>
</dbReference>
<dbReference type="Gene3D" id="3.40.630.10">
    <property type="entry name" value="Zn peptidases"/>
    <property type="match status" value="1"/>
</dbReference>
<feature type="domain" description="Succinylglutamate desuccinylase/Aspartoacylase catalytic" evidence="5">
    <location>
        <begin position="44"/>
        <end position="149"/>
    </location>
</feature>
<evidence type="ECO:0000259" key="5">
    <source>
        <dbReference type="Pfam" id="PF24827"/>
    </source>
</evidence>